<comment type="caution">
    <text evidence="1">The sequence shown here is derived from an EMBL/GenBank/DDBJ whole genome shotgun (WGS) entry which is preliminary data.</text>
</comment>
<sequence length="78" mass="9321">EAFFLKLRTLDCCKTKKCLTKIDHKLAFQMFDNIRKLSKSEYNMFILGMLYIMARGKETQYLTIKYTFNNSEICEKAF</sequence>
<protein>
    <submittedName>
        <fullName evidence="1">23233_t:CDS:1</fullName>
    </submittedName>
</protein>
<proteinExistence type="predicted"/>
<dbReference type="EMBL" id="CAJVPY010045053">
    <property type="protein sequence ID" value="CAG8809405.1"/>
    <property type="molecule type" value="Genomic_DNA"/>
</dbReference>
<dbReference type="OrthoDB" id="2418329at2759"/>
<dbReference type="AlphaFoldDB" id="A0A9N9PBR1"/>
<keyword evidence="2" id="KW-1185">Reference proteome</keyword>
<feature type="non-terminal residue" evidence="1">
    <location>
        <position position="1"/>
    </location>
</feature>
<accession>A0A9N9PBR1</accession>
<gene>
    <name evidence="1" type="ORF">DERYTH_LOCUS25093</name>
</gene>
<name>A0A9N9PBR1_9GLOM</name>
<reference evidence="1" key="1">
    <citation type="submission" date="2021-06" db="EMBL/GenBank/DDBJ databases">
        <authorList>
            <person name="Kallberg Y."/>
            <person name="Tangrot J."/>
            <person name="Rosling A."/>
        </authorList>
    </citation>
    <scope>NUCLEOTIDE SEQUENCE</scope>
    <source>
        <strain evidence="1">MA453B</strain>
    </source>
</reference>
<evidence type="ECO:0000313" key="1">
    <source>
        <dbReference type="EMBL" id="CAG8809405.1"/>
    </source>
</evidence>
<dbReference type="Proteomes" id="UP000789405">
    <property type="component" value="Unassembled WGS sequence"/>
</dbReference>
<evidence type="ECO:0000313" key="2">
    <source>
        <dbReference type="Proteomes" id="UP000789405"/>
    </source>
</evidence>
<organism evidence="1 2">
    <name type="scientific">Dentiscutata erythropus</name>
    <dbReference type="NCBI Taxonomy" id="1348616"/>
    <lineage>
        <taxon>Eukaryota</taxon>
        <taxon>Fungi</taxon>
        <taxon>Fungi incertae sedis</taxon>
        <taxon>Mucoromycota</taxon>
        <taxon>Glomeromycotina</taxon>
        <taxon>Glomeromycetes</taxon>
        <taxon>Diversisporales</taxon>
        <taxon>Gigasporaceae</taxon>
        <taxon>Dentiscutata</taxon>
    </lineage>
</organism>